<name>A0AAD5XQ45_9FUNG</name>
<sequence>MLNQRLTQLALHLPEIMHLYAHLFQLGPEASLGPDASSLLHFCNVACEFPDLIRMPQRPGLFQARRRAVDDARCDEPTEWCVLKAYSNDAELLLMRRSVELLQSVQHPWVLPLQAIICDHDAQRWYLQFPWSNGGTLRDWMSRASGTWDRKAVVRKLIATLAYLHSRGFAHRDLKPENVLISEDGQPNMCDFDFTSQQNSESTVLKGVGTDGYRDPAILHDNAPNNTCSDAFALGVICHEIWMGRRPMLPFSARAAAAAYVGAGNPQLHLLRLFPLLERMLALKQQERPSCIKLQLEEFFSGSDSASEQLASSRRFTDMTQRLETLVQHHQSSSNVLLATFSRTMLRVRPCSKSTENAERVMAEQPPQLGLSLQDLLQWAGGLSPAQ</sequence>
<dbReference type="PROSITE" id="PS00108">
    <property type="entry name" value="PROTEIN_KINASE_ST"/>
    <property type="match status" value="1"/>
</dbReference>
<dbReference type="CDD" id="cd00180">
    <property type="entry name" value="PKc"/>
    <property type="match status" value="1"/>
</dbReference>
<proteinExistence type="predicted"/>
<protein>
    <recommendedName>
        <fullName evidence="1">Protein kinase domain-containing protein</fullName>
    </recommendedName>
</protein>
<dbReference type="InterPro" id="IPR011009">
    <property type="entry name" value="Kinase-like_dom_sf"/>
</dbReference>
<dbReference type="AlphaFoldDB" id="A0AAD5XQ45"/>
<evidence type="ECO:0000313" key="2">
    <source>
        <dbReference type="EMBL" id="KAJ3182677.1"/>
    </source>
</evidence>
<dbReference type="PROSITE" id="PS50011">
    <property type="entry name" value="PROTEIN_KINASE_DOM"/>
    <property type="match status" value="1"/>
</dbReference>
<dbReference type="InterPro" id="IPR000719">
    <property type="entry name" value="Prot_kinase_dom"/>
</dbReference>
<dbReference type="GO" id="GO:0044773">
    <property type="term" value="P:mitotic DNA damage checkpoint signaling"/>
    <property type="evidence" value="ECO:0007669"/>
    <property type="project" value="TreeGrafter"/>
</dbReference>
<dbReference type="GO" id="GO:0004674">
    <property type="term" value="F:protein serine/threonine kinase activity"/>
    <property type="evidence" value="ECO:0007669"/>
    <property type="project" value="TreeGrafter"/>
</dbReference>
<dbReference type="PANTHER" id="PTHR44167">
    <property type="entry name" value="OVARIAN-SPECIFIC SERINE/THREONINE-PROTEIN KINASE LOK-RELATED"/>
    <property type="match status" value="1"/>
</dbReference>
<dbReference type="GO" id="GO:0005634">
    <property type="term" value="C:nucleus"/>
    <property type="evidence" value="ECO:0007669"/>
    <property type="project" value="TreeGrafter"/>
</dbReference>
<organism evidence="2 3">
    <name type="scientific">Geranomyces variabilis</name>
    <dbReference type="NCBI Taxonomy" id="109894"/>
    <lineage>
        <taxon>Eukaryota</taxon>
        <taxon>Fungi</taxon>
        <taxon>Fungi incertae sedis</taxon>
        <taxon>Chytridiomycota</taxon>
        <taxon>Chytridiomycota incertae sedis</taxon>
        <taxon>Chytridiomycetes</taxon>
        <taxon>Spizellomycetales</taxon>
        <taxon>Powellomycetaceae</taxon>
        <taxon>Geranomyces</taxon>
    </lineage>
</organism>
<reference evidence="2" key="1">
    <citation type="submission" date="2020-05" db="EMBL/GenBank/DDBJ databases">
        <title>Phylogenomic resolution of chytrid fungi.</title>
        <authorList>
            <person name="Stajich J.E."/>
            <person name="Amses K."/>
            <person name="Simmons R."/>
            <person name="Seto K."/>
            <person name="Myers J."/>
            <person name="Bonds A."/>
            <person name="Quandt C.A."/>
            <person name="Barry K."/>
            <person name="Liu P."/>
            <person name="Grigoriev I."/>
            <person name="Longcore J.E."/>
            <person name="James T.Y."/>
        </authorList>
    </citation>
    <scope>NUCLEOTIDE SEQUENCE</scope>
    <source>
        <strain evidence="2">JEL0379</strain>
    </source>
</reference>
<dbReference type="EMBL" id="JADGJQ010000008">
    <property type="protein sequence ID" value="KAJ3182677.1"/>
    <property type="molecule type" value="Genomic_DNA"/>
</dbReference>
<accession>A0AAD5XQ45</accession>
<keyword evidence="3" id="KW-1185">Reference proteome</keyword>
<dbReference type="InterPro" id="IPR008271">
    <property type="entry name" value="Ser/Thr_kinase_AS"/>
</dbReference>
<comment type="caution">
    <text evidence="2">The sequence shown here is derived from an EMBL/GenBank/DDBJ whole genome shotgun (WGS) entry which is preliminary data.</text>
</comment>
<feature type="domain" description="Protein kinase" evidence="1">
    <location>
        <begin position="47"/>
        <end position="300"/>
    </location>
</feature>
<dbReference type="Proteomes" id="UP001212152">
    <property type="component" value="Unassembled WGS sequence"/>
</dbReference>
<gene>
    <name evidence="2" type="ORF">HDU87_008016</name>
</gene>
<dbReference type="PANTHER" id="PTHR44167:SF30">
    <property type="entry name" value="PHOSPHORYLASE KINASE"/>
    <property type="match status" value="1"/>
</dbReference>
<dbReference type="SMART" id="SM00220">
    <property type="entry name" value="S_TKc"/>
    <property type="match status" value="1"/>
</dbReference>
<dbReference type="Pfam" id="PF00069">
    <property type="entry name" value="Pkinase"/>
    <property type="match status" value="1"/>
</dbReference>
<dbReference type="GO" id="GO:0005524">
    <property type="term" value="F:ATP binding"/>
    <property type="evidence" value="ECO:0007669"/>
    <property type="project" value="InterPro"/>
</dbReference>
<dbReference type="SUPFAM" id="SSF56112">
    <property type="entry name" value="Protein kinase-like (PK-like)"/>
    <property type="match status" value="1"/>
</dbReference>
<evidence type="ECO:0000259" key="1">
    <source>
        <dbReference type="PROSITE" id="PS50011"/>
    </source>
</evidence>
<dbReference type="Gene3D" id="1.10.510.10">
    <property type="entry name" value="Transferase(Phosphotransferase) domain 1"/>
    <property type="match status" value="1"/>
</dbReference>
<evidence type="ECO:0000313" key="3">
    <source>
        <dbReference type="Proteomes" id="UP001212152"/>
    </source>
</evidence>